<evidence type="ECO:0000313" key="4">
    <source>
        <dbReference type="Proteomes" id="UP000019365"/>
    </source>
</evidence>
<dbReference type="GO" id="GO:0005737">
    <property type="term" value="C:cytoplasm"/>
    <property type="evidence" value="ECO:0007669"/>
    <property type="project" value="TreeGrafter"/>
</dbReference>
<dbReference type="PANTHER" id="PTHR21240:SF28">
    <property type="entry name" value="ISO-OROTATE DECARBOXYLASE (EUROFUNG)"/>
    <property type="match status" value="1"/>
</dbReference>
<evidence type="ECO:0000259" key="2">
    <source>
        <dbReference type="Pfam" id="PF04909"/>
    </source>
</evidence>
<dbReference type="GO" id="GO:0016831">
    <property type="term" value="F:carboxy-lyase activity"/>
    <property type="evidence" value="ECO:0007669"/>
    <property type="project" value="InterPro"/>
</dbReference>
<sequence length="271" mass="30915">MNPEVYEKYEIIDAHSHIFPDKIADTATDSIGHFYDMPMNNRGFSEKLIEAGSRIGVKKYLVCSTATSPRQTNNINHFIAQECEKHKCFYGFGTTHADSEDLEADIEQIISLGLHGVKLHPDFQKFNADSPEAFRIYELMEGRLPLLIHCGDARYDYSAPFRIKSIHDNFPKLQILAAHLGGYQQWDEAEKTLAGLENVRFDVSSSLAFITPERAAALVRKYGIENCFFGSDFPMWSHEDELMRFLKLGFTEKENQMILADNFKAFLGLEV</sequence>
<dbReference type="PANTHER" id="PTHR21240">
    <property type="entry name" value="2-AMINO-3-CARBOXYLMUCONATE-6-SEMIALDEHYDE DECARBOXYLASE"/>
    <property type="match status" value="1"/>
</dbReference>
<dbReference type="EMBL" id="ATAX01000008">
    <property type="protein sequence ID" value="EWM54812.1"/>
    <property type="molecule type" value="Genomic_DNA"/>
</dbReference>
<dbReference type="GO" id="GO:0016787">
    <property type="term" value="F:hydrolase activity"/>
    <property type="evidence" value="ECO:0007669"/>
    <property type="project" value="InterPro"/>
</dbReference>
<proteinExistence type="predicted"/>
<dbReference type="InterPro" id="IPR006680">
    <property type="entry name" value="Amidohydro-rel"/>
</dbReference>
<reference evidence="3 4" key="1">
    <citation type="journal article" date="2014" name="PLoS ONE">
        <title>Rumen cellulosomics: divergent fiber-degrading strategies revealed by comparative genome-wide analysis of six ruminococcal strains.</title>
        <authorList>
            <person name="Dassa B."/>
            <person name="Borovok I."/>
            <person name="Ruimy-Israeli V."/>
            <person name="Lamed R."/>
            <person name="Flint H.J."/>
            <person name="Duncan S.H."/>
            <person name="Henrissat B."/>
            <person name="Coutinho P."/>
            <person name="Morrison M."/>
            <person name="Mosoni P."/>
            <person name="Yeoman C.J."/>
            <person name="White B.A."/>
            <person name="Bayer E.A."/>
        </authorList>
    </citation>
    <scope>NUCLEOTIDE SEQUENCE [LARGE SCALE GENOMIC DNA]</scope>
    <source>
        <strain evidence="3 4">007c</strain>
    </source>
</reference>
<organism evidence="3 4">
    <name type="scientific">Ruminococcus flavefaciens 007c</name>
    <dbReference type="NCBI Taxonomy" id="1341157"/>
    <lineage>
        <taxon>Bacteria</taxon>
        <taxon>Bacillati</taxon>
        <taxon>Bacillota</taxon>
        <taxon>Clostridia</taxon>
        <taxon>Eubacteriales</taxon>
        <taxon>Oscillospiraceae</taxon>
        <taxon>Ruminococcus</taxon>
    </lineage>
</organism>
<dbReference type="CDD" id="cd01292">
    <property type="entry name" value="metallo-dependent_hydrolases"/>
    <property type="match status" value="1"/>
</dbReference>
<feature type="domain" description="Amidohydrolase-related" evidence="2">
    <location>
        <begin position="12"/>
        <end position="268"/>
    </location>
</feature>
<keyword evidence="4" id="KW-1185">Reference proteome</keyword>
<dbReference type="Proteomes" id="UP000019365">
    <property type="component" value="Unassembled WGS sequence"/>
</dbReference>
<dbReference type="Gene3D" id="3.20.20.140">
    <property type="entry name" value="Metal-dependent hydrolases"/>
    <property type="match status" value="1"/>
</dbReference>
<dbReference type="SUPFAM" id="SSF51556">
    <property type="entry name" value="Metallo-dependent hydrolases"/>
    <property type="match status" value="1"/>
</dbReference>
<comment type="caution">
    <text evidence="3">The sequence shown here is derived from an EMBL/GenBank/DDBJ whole genome shotgun (WGS) entry which is preliminary data.</text>
</comment>
<accession>W7V1Y7</accession>
<dbReference type="OrthoDB" id="9771932at2"/>
<keyword evidence="1" id="KW-0456">Lyase</keyword>
<dbReference type="InterPro" id="IPR032466">
    <property type="entry name" value="Metal_Hydrolase"/>
</dbReference>
<dbReference type="eggNOG" id="COG2159">
    <property type="taxonomic scope" value="Bacteria"/>
</dbReference>
<dbReference type="InterPro" id="IPR032465">
    <property type="entry name" value="ACMSD"/>
</dbReference>
<dbReference type="PATRIC" id="fig|1341157.4.peg.429"/>
<evidence type="ECO:0000313" key="3">
    <source>
        <dbReference type="EMBL" id="EWM54812.1"/>
    </source>
</evidence>
<dbReference type="GO" id="GO:0019748">
    <property type="term" value="P:secondary metabolic process"/>
    <property type="evidence" value="ECO:0007669"/>
    <property type="project" value="TreeGrafter"/>
</dbReference>
<dbReference type="AlphaFoldDB" id="W7V1Y7"/>
<protein>
    <recommendedName>
        <fullName evidence="2">Amidohydrolase-related domain-containing protein</fullName>
    </recommendedName>
</protein>
<dbReference type="Pfam" id="PF04909">
    <property type="entry name" value="Amidohydro_2"/>
    <property type="match status" value="1"/>
</dbReference>
<name>W7V1Y7_RUMFL</name>
<dbReference type="RefSeq" id="WP_019679294.1">
    <property type="nucleotide sequence ID" value="NZ_ATAX01000008.1"/>
</dbReference>
<gene>
    <name evidence="3" type="ORF">RF007C_10770</name>
</gene>
<evidence type="ECO:0000256" key="1">
    <source>
        <dbReference type="ARBA" id="ARBA00023239"/>
    </source>
</evidence>